<evidence type="ECO:0000256" key="3">
    <source>
        <dbReference type="ARBA" id="ARBA00022475"/>
    </source>
</evidence>
<feature type="transmembrane region" description="Helical" evidence="8">
    <location>
        <begin position="552"/>
        <end position="572"/>
    </location>
</feature>
<organism evidence="10 11">
    <name type="scientific">Strongyloides venezuelensis</name>
    <name type="common">Threadworm</name>
    <dbReference type="NCBI Taxonomy" id="75913"/>
    <lineage>
        <taxon>Eukaryota</taxon>
        <taxon>Metazoa</taxon>
        <taxon>Ecdysozoa</taxon>
        <taxon>Nematoda</taxon>
        <taxon>Chromadorea</taxon>
        <taxon>Rhabditida</taxon>
        <taxon>Tylenchina</taxon>
        <taxon>Panagrolaimomorpha</taxon>
        <taxon>Strongyloidoidea</taxon>
        <taxon>Strongyloididae</taxon>
        <taxon>Strongyloides</taxon>
    </lineage>
</organism>
<evidence type="ECO:0000313" key="11">
    <source>
        <dbReference type="WBParaSite" id="SVE_0124600.1"/>
    </source>
</evidence>
<feature type="transmembrane region" description="Helical" evidence="8">
    <location>
        <begin position="403"/>
        <end position="424"/>
    </location>
</feature>
<evidence type="ECO:0000256" key="6">
    <source>
        <dbReference type="ARBA" id="ARBA00023136"/>
    </source>
</evidence>
<evidence type="ECO:0000256" key="7">
    <source>
        <dbReference type="ARBA" id="ARBA00023180"/>
    </source>
</evidence>
<dbReference type="Pfam" id="PF02460">
    <property type="entry name" value="Patched"/>
    <property type="match status" value="1"/>
</dbReference>
<keyword evidence="7" id="KW-0325">Glycoprotein</keyword>
<evidence type="ECO:0000313" key="10">
    <source>
        <dbReference type="Proteomes" id="UP000035680"/>
    </source>
</evidence>
<dbReference type="PANTHER" id="PTHR10796">
    <property type="entry name" value="PATCHED-RELATED"/>
    <property type="match status" value="1"/>
</dbReference>
<evidence type="ECO:0000256" key="1">
    <source>
        <dbReference type="ARBA" id="ARBA00004651"/>
    </source>
</evidence>
<dbReference type="InterPro" id="IPR000731">
    <property type="entry name" value="SSD"/>
</dbReference>
<feature type="transmembrane region" description="Helical" evidence="8">
    <location>
        <begin position="266"/>
        <end position="288"/>
    </location>
</feature>
<reference evidence="10" key="1">
    <citation type="submission" date="2014-07" db="EMBL/GenBank/DDBJ databases">
        <authorList>
            <person name="Martin A.A"/>
            <person name="De Silva N."/>
        </authorList>
    </citation>
    <scope>NUCLEOTIDE SEQUENCE</scope>
</reference>
<feature type="transmembrane region" description="Helical" evidence="8">
    <location>
        <begin position="378"/>
        <end position="397"/>
    </location>
</feature>
<name>A0A0K0EXJ2_STRVS</name>
<dbReference type="InterPro" id="IPR003392">
    <property type="entry name" value="PTHD_SSD"/>
</dbReference>
<feature type="domain" description="SSD" evidence="9">
    <location>
        <begin position="266"/>
        <end position="431"/>
    </location>
</feature>
<comment type="similarity">
    <text evidence="2">Belongs to the patched family.</text>
</comment>
<sequence length="922" mass="105453">MKWWSLEPLLKLFFYKYGKFVNRYRWLCFIGPLIITPIFSLGFLKAGDLLLDDPAYTFTPYNARWKNELKAFTDIWPMNENKFIAGKSFEMKRFVNILVRAKDGGDILRPIILDEIELLNQFIMNNVSVTTTDQQFNLTYQDLCLNYEWKCGGNEHIMMFKEMSKLGRVIDLKYPKGGNDDTPAYLGTAIGDVVLNETDNTVLSAHITQLIYFLKQETPEFLKYSSDFSYAIEKFILHRFQSDLIDLSFMHYQSLQDGLNENANSFGINFVISFTTLFIFSIICSFAVRNCSGFKVDWIRSKPLVAICGLFNTLIALLASFGFLMLFNVQYNVLNIIIPFLIIAIGIDDMFIMNACWDQTNPNLNVEERMAEMMEHSAVAISITNITDILSFFIGAFSSLPGINLFCIYAATAVIFCYTFQLTFFSGFTAIMGHCENEERHSIFLYKVKKSINEKKCSKVHDLTLDNIRSIYISDDVLPPMSIDEEKHVPPNEVIPGKLFSKSIHQPNVLVKKVSQSISIKNEKIPEDGSAAIRRFFSNKYSPFILNNKNRFLTMTMYILYLIGSIIGSSMFREGLEPKNLVTNTHYISKYFSDMTMFWEKGPQLHVLVKDKVNFTDPEQRGILLGLVNKFEHTEYTMSREGTVFFLLEYMNYLVQLNAEPENTDKIWNKKLLKWLKNTGAANQWEQDIKYNDNKTQIEAFRFTIAMRNMVTPNQHKLATKLLREIADECPLKVDIYHEAFPFADQYLIIMSSTLQNVFISLFCMISISFLLIPSFPSAAIIAIMICSISCGVFGYMTFWGVNLDAVSMISLIMCIGFAVDLSAHIVYAFVASPGVNSEEKVTAALAHLGWPILQGASSTIAGISILYTVDAYIILTFFKTIWLTMFIGMVHGLLFIPVILSFIPLSFFQIRNSDSSQKNHH</sequence>
<feature type="transmembrane region" description="Helical" evidence="8">
    <location>
        <begin position="806"/>
        <end position="832"/>
    </location>
</feature>
<comment type="subcellular location">
    <subcellularLocation>
        <location evidence="1">Cell membrane</location>
        <topology evidence="1">Multi-pass membrane protein</topology>
    </subcellularLocation>
</comment>
<keyword evidence="5 8" id="KW-1133">Transmembrane helix</keyword>
<evidence type="ECO:0000256" key="8">
    <source>
        <dbReference type="SAM" id="Phobius"/>
    </source>
</evidence>
<dbReference type="GO" id="GO:0018996">
    <property type="term" value="P:molting cycle, collagen and cuticulin-based cuticle"/>
    <property type="evidence" value="ECO:0007669"/>
    <property type="project" value="TreeGrafter"/>
</dbReference>
<evidence type="ECO:0000259" key="9">
    <source>
        <dbReference type="PROSITE" id="PS50156"/>
    </source>
</evidence>
<dbReference type="PANTHER" id="PTHR10796:SF193">
    <property type="entry name" value="SSD DOMAIN-CONTAINING PROTEIN"/>
    <property type="match status" value="1"/>
</dbReference>
<dbReference type="GO" id="GO:0006897">
    <property type="term" value="P:endocytosis"/>
    <property type="evidence" value="ECO:0007669"/>
    <property type="project" value="TreeGrafter"/>
</dbReference>
<feature type="transmembrane region" description="Helical" evidence="8">
    <location>
        <begin position="882"/>
        <end position="909"/>
    </location>
</feature>
<protein>
    <submittedName>
        <fullName evidence="11">SSD domain-containing protein</fullName>
    </submittedName>
</protein>
<feature type="transmembrane region" description="Helical" evidence="8">
    <location>
        <begin position="747"/>
        <end position="773"/>
    </location>
</feature>
<dbReference type="InterPro" id="IPR051697">
    <property type="entry name" value="Patched_domain-protein"/>
</dbReference>
<feature type="transmembrane region" description="Helical" evidence="8">
    <location>
        <begin position="853"/>
        <end position="876"/>
    </location>
</feature>
<dbReference type="GO" id="GO:0030659">
    <property type="term" value="C:cytoplasmic vesicle membrane"/>
    <property type="evidence" value="ECO:0007669"/>
    <property type="project" value="TreeGrafter"/>
</dbReference>
<reference evidence="11" key="2">
    <citation type="submission" date="2015-08" db="UniProtKB">
        <authorList>
            <consortium name="WormBaseParasite"/>
        </authorList>
    </citation>
    <scope>IDENTIFICATION</scope>
</reference>
<dbReference type="Gene3D" id="1.20.1640.10">
    <property type="entry name" value="Multidrug efflux transporter AcrB transmembrane domain"/>
    <property type="match status" value="2"/>
</dbReference>
<keyword evidence="4 8" id="KW-0812">Transmembrane</keyword>
<accession>A0A0K0EXJ2</accession>
<evidence type="ECO:0000256" key="5">
    <source>
        <dbReference type="ARBA" id="ARBA00022989"/>
    </source>
</evidence>
<dbReference type="GO" id="GO:0005886">
    <property type="term" value="C:plasma membrane"/>
    <property type="evidence" value="ECO:0007669"/>
    <property type="project" value="UniProtKB-SubCell"/>
</dbReference>
<dbReference type="SUPFAM" id="SSF82866">
    <property type="entry name" value="Multidrug efflux transporter AcrB transmembrane domain"/>
    <property type="match status" value="2"/>
</dbReference>
<evidence type="ECO:0000256" key="2">
    <source>
        <dbReference type="ARBA" id="ARBA00005585"/>
    </source>
</evidence>
<dbReference type="Proteomes" id="UP000035680">
    <property type="component" value="Unassembled WGS sequence"/>
</dbReference>
<keyword evidence="10" id="KW-1185">Reference proteome</keyword>
<proteinExistence type="inferred from homology"/>
<dbReference type="WBParaSite" id="SVE_0124600.1">
    <property type="protein sequence ID" value="SVE_0124600.1"/>
    <property type="gene ID" value="SVE_0124600"/>
</dbReference>
<dbReference type="FunFam" id="1.20.1640.10:FF:000013">
    <property type="entry name" value="PaTched Related family"/>
    <property type="match status" value="1"/>
</dbReference>
<evidence type="ECO:0000256" key="4">
    <source>
        <dbReference type="ARBA" id="ARBA00022692"/>
    </source>
</evidence>
<feature type="transmembrane region" description="Helical" evidence="8">
    <location>
        <begin position="333"/>
        <end position="357"/>
    </location>
</feature>
<feature type="transmembrane region" description="Helical" evidence="8">
    <location>
        <begin position="780"/>
        <end position="800"/>
    </location>
</feature>
<keyword evidence="3" id="KW-1003">Cell membrane</keyword>
<dbReference type="AlphaFoldDB" id="A0A0K0EXJ2"/>
<keyword evidence="6 8" id="KW-0472">Membrane</keyword>
<feature type="transmembrane region" description="Helical" evidence="8">
    <location>
        <begin position="304"/>
        <end position="327"/>
    </location>
</feature>
<feature type="transmembrane region" description="Helical" evidence="8">
    <location>
        <begin position="24"/>
        <end position="44"/>
    </location>
</feature>
<dbReference type="PROSITE" id="PS50156">
    <property type="entry name" value="SSD"/>
    <property type="match status" value="1"/>
</dbReference>